<feature type="transmembrane region" description="Helical" evidence="1">
    <location>
        <begin position="49"/>
        <end position="70"/>
    </location>
</feature>
<feature type="transmembrane region" description="Helical" evidence="1">
    <location>
        <begin position="166"/>
        <end position="184"/>
    </location>
</feature>
<dbReference type="Proteomes" id="UP000505355">
    <property type="component" value="Chromosome"/>
</dbReference>
<proteinExistence type="predicted"/>
<dbReference type="PANTHER" id="PTHR30188">
    <property type="entry name" value="ABC TRANSPORTER PERMEASE PROTEIN-RELATED"/>
    <property type="match status" value="1"/>
</dbReference>
<dbReference type="Pfam" id="PF02405">
    <property type="entry name" value="MlaE"/>
    <property type="match status" value="1"/>
</dbReference>
<feature type="transmembrane region" description="Helical" evidence="1">
    <location>
        <begin position="196"/>
        <end position="219"/>
    </location>
</feature>
<dbReference type="EMBL" id="CP054139">
    <property type="protein sequence ID" value="QKJ32263.1"/>
    <property type="molecule type" value="Genomic_DNA"/>
</dbReference>
<evidence type="ECO:0000313" key="3">
    <source>
        <dbReference type="Proteomes" id="UP000505355"/>
    </source>
</evidence>
<dbReference type="AlphaFoldDB" id="A0A7D4PX73"/>
<keyword evidence="3" id="KW-1185">Reference proteome</keyword>
<keyword evidence="1" id="KW-0812">Transmembrane</keyword>
<evidence type="ECO:0000256" key="1">
    <source>
        <dbReference type="SAM" id="Phobius"/>
    </source>
</evidence>
<feature type="transmembrane region" description="Helical" evidence="1">
    <location>
        <begin position="239"/>
        <end position="259"/>
    </location>
</feature>
<dbReference type="KEGG" id="mmab:HQ865_21705"/>
<sequence>MAEQAVIVSGWRKWLEGVGEQGVFFARFFRNLFAGGFEWSEFVRQCYEIGYRSMMLVGITSFIMGLVLILQLRPTLVSFGAESMLPHTLAVSVIREIGPVITAIICAGKIASSIGAELGSMKVTEQIDAMEVSGANPVQYLVVTRILATCFMIPLLAMIGDAISLFGGYLALNFTDSISLYLYFNKCIAALDYTDYLPALIKTFFFGFAIGFVGCYKGYHSNRGTESVGIAANSAVVTASLWIFFLDMLVVQITTILFYK</sequence>
<reference evidence="2 3" key="1">
    <citation type="submission" date="2020-05" db="EMBL/GenBank/DDBJ databases">
        <title>Mucilaginibacter mali sp. nov.</title>
        <authorList>
            <person name="Kim H.S."/>
            <person name="Lee K.C."/>
            <person name="Suh M.K."/>
            <person name="Kim J.-S."/>
            <person name="Han K.-I."/>
            <person name="Eom M.K."/>
            <person name="Shin Y.K."/>
            <person name="Lee J.-S."/>
        </authorList>
    </citation>
    <scope>NUCLEOTIDE SEQUENCE [LARGE SCALE GENOMIC DNA]</scope>
    <source>
        <strain evidence="2 3">G2-14</strain>
    </source>
</reference>
<keyword evidence="1" id="KW-1133">Transmembrane helix</keyword>
<evidence type="ECO:0000313" key="2">
    <source>
        <dbReference type="EMBL" id="QKJ32263.1"/>
    </source>
</evidence>
<dbReference type="InterPro" id="IPR030802">
    <property type="entry name" value="Permease_MalE"/>
</dbReference>
<keyword evidence="1" id="KW-0472">Membrane</keyword>
<dbReference type="GO" id="GO:0043190">
    <property type="term" value="C:ATP-binding cassette (ABC) transporter complex"/>
    <property type="evidence" value="ECO:0007669"/>
    <property type="project" value="InterPro"/>
</dbReference>
<gene>
    <name evidence="2" type="ORF">HQ865_21705</name>
</gene>
<accession>A0A7D4PX73</accession>
<organism evidence="2 3">
    <name type="scientific">Mucilaginibacter mali</name>
    <dbReference type="NCBI Taxonomy" id="2740462"/>
    <lineage>
        <taxon>Bacteria</taxon>
        <taxon>Pseudomonadati</taxon>
        <taxon>Bacteroidota</taxon>
        <taxon>Sphingobacteriia</taxon>
        <taxon>Sphingobacteriales</taxon>
        <taxon>Sphingobacteriaceae</taxon>
        <taxon>Mucilaginibacter</taxon>
    </lineage>
</organism>
<protein>
    <submittedName>
        <fullName evidence="2">ABC transporter permease</fullName>
    </submittedName>
</protein>
<dbReference type="GO" id="GO:0005548">
    <property type="term" value="F:phospholipid transporter activity"/>
    <property type="evidence" value="ECO:0007669"/>
    <property type="project" value="TreeGrafter"/>
</dbReference>
<name>A0A7D4PX73_9SPHI</name>
<feature type="transmembrane region" description="Helical" evidence="1">
    <location>
        <begin position="140"/>
        <end position="160"/>
    </location>
</feature>
<dbReference type="RefSeq" id="WP_173416914.1">
    <property type="nucleotide sequence ID" value="NZ_CP054139.1"/>
</dbReference>